<evidence type="ECO:0000313" key="7">
    <source>
        <dbReference type="EMBL" id="KKO08393.1"/>
    </source>
</evidence>
<evidence type="ECO:0000256" key="4">
    <source>
        <dbReference type="SAM" id="Coils"/>
    </source>
</evidence>
<dbReference type="InterPro" id="IPR001270">
    <property type="entry name" value="ClpA/B"/>
</dbReference>
<dbReference type="GO" id="GO:0016887">
    <property type="term" value="F:ATP hydrolysis activity"/>
    <property type="evidence" value="ECO:0007669"/>
    <property type="project" value="InterPro"/>
</dbReference>
<dbReference type="InterPro" id="IPR050130">
    <property type="entry name" value="ClpA_ClpB"/>
</dbReference>
<dbReference type="PROSITE" id="PS00871">
    <property type="entry name" value="CLPAB_2"/>
    <property type="match status" value="1"/>
</dbReference>
<feature type="coiled-coil region" evidence="4">
    <location>
        <begin position="294"/>
        <end position="321"/>
    </location>
</feature>
<evidence type="ECO:0000259" key="5">
    <source>
        <dbReference type="SMART" id="SM00382"/>
    </source>
</evidence>
<dbReference type="AlphaFoldDB" id="A0A0F9W7Y2"/>
<dbReference type="GO" id="GO:0005737">
    <property type="term" value="C:cytoplasm"/>
    <property type="evidence" value="ECO:0007669"/>
    <property type="project" value="TreeGrafter"/>
</dbReference>
<dbReference type="InterPro" id="IPR027417">
    <property type="entry name" value="P-loop_NTPase"/>
</dbReference>
<dbReference type="InterPro" id="IPR003593">
    <property type="entry name" value="AAA+_ATPase"/>
</dbReference>
<keyword evidence="1" id="KW-0547">Nucleotide-binding</keyword>
<evidence type="ECO:0000256" key="1">
    <source>
        <dbReference type="ARBA" id="ARBA00022741"/>
    </source>
</evidence>
<accession>A0A0F9W7Y2</accession>
<sequence length="712" mass="77398">MSDHLITGTAKLAAHPDFTLIGRDAELSKLCSILARKHSSSVLLVGPAGVGATSLCMGLQAMKGMDNPPFDIVSKSLFFLDVDEMFSSGDPNEIDAAFRRGLGRMQKSVEPVLIIEDAGDFVEACRAHGATHFINGVNGLIRDGKLQVILETCDGDASKVLAWHSEIREAYTILDVTEPEGQDLIDIVTAATEKLREHHGVAVNEDAIATAVELTQKYRQAGGASAQPKRSIALLDRALASYRLAAHATPPKAAELQRKIDAGAAAPGDSDTLSEILSRHAARQGKLLKFHEGQKGAELEIVKLEEALEELRAKAAEEPEEEAPRAAPAFARLTSGQGFGSRAEQEIVQRLASFKDALVEHKTAYEAVAAEMNADLELCRDTVVAEFARISGIPAAKLGEDEKAILRELEANLKGSLFGQDPAVEKVANAIKVSKVGRRNKEKPLASFLLPGPSGVGKTEIAKQVARQLLGDAKALTRFDMSEYMERHAVSKLIGAPPGYEGFEAGGILTNAMRTNRNRVILFDEIEKAHPDVFNLFLQILDDGRLTDNIGRVAEFSDAIIIMTTNIGQPHFLDESISYDDAMDGCMLDLDDNYRPEFLNRFNGRQNIIGFQKLELDSIEKIIRREVDDLASSYAEHGVSITFSDAEISVFCADRYEPRIGARGLPGMINSDLEPKIVNALLDQSADHGASFNITYDKAGRRFAIEMLRAAA</sequence>
<dbReference type="InterPro" id="IPR003959">
    <property type="entry name" value="ATPase_AAA_core"/>
</dbReference>
<keyword evidence="2" id="KW-0067">ATP-binding</keyword>
<dbReference type="Gene3D" id="3.40.50.300">
    <property type="entry name" value="P-loop containing nucleotide triphosphate hydrolases"/>
    <property type="match status" value="2"/>
</dbReference>
<dbReference type="PRINTS" id="PR00300">
    <property type="entry name" value="CLPPROTEASEA"/>
</dbReference>
<dbReference type="Gene3D" id="1.10.8.60">
    <property type="match status" value="2"/>
</dbReference>
<dbReference type="Pfam" id="PF17871">
    <property type="entry name" value="AAA_lid_9"/>
    <property type="match status" value="1"/>
</dbReference>
<comment type="caution">
    <text evidence="7">The sequence shown here is derived from an EMBL/GenBank/DDBJ whole genome shotgun (WGS) entry which is preliminary data.</text>
</comment>
<keyword evidence="4" id="KW-0175">Coiled coil</keyword>
<evidence type="ECO:0008006" key="8">
    <source>
        <dbReference type="Google" id="ProtNLM"/>
    </source>
</evidence>
<feature type="domain" description="Clp ATPase C-terminal" evidence="6">
    <location>
        <begin position="614"/>
        <end position="705"/>
    </location>
</feature>
<dbReference type="SMART" id="SM01086">
    <property type="entry name" value="ClpB_D2-small"/>
    <property type="match status" value="1"/>
</dbReference>
<dbReference type="SMART" id="SM00382">
    <property type="entry name" value="AAA"/>
    <property type="match status" value="2"/>
</dbReference>
<dbReference type="CDD" id="cd19499">
    <property type="entry name" value="RecA-like_ClpB_Hsp104-like"/>
    <property type="match status" value="1"/>
</dbReference>
<evidence type="ECO:0000256" key="2">
    <source>
        <dbReference type="ARBA" id="ARBA00022840"/>
    </source>
</evidence>
<dbReference type="InterPro" id="IPR041546">
    <property type="entry name" value="ClpA/ClpB_AAA_lid"/>
</dbReference>
<dbReference type="PANTHER" id="PTHR11638:SF175">
    <property type="entry name" value="ATP-DEPENDENT CLP PROTEASE, ATP-BINDING SUBUNIT CLPC"/>
    <property type="match status" value="1"/>
</dbReference>
<dbReference type="InterPro" id="IPR028299">
    <property type="entry name" value="ClpA/B_CS2"/>
</dbReference>
<dbReference type="PANTHER" id="PTHR11638">
    <property type="entry name" value="ATP-DEPENDENT CLP PROTEASE"/>
    <property type="match status" value="1"/>
</dbReference>
<dbReference type="EMBL" id="LAZR01000009">
    <property type="protein sequence ID" value="KKO08393.1"/>
    <property type="molecule type" value="Genomic_DNA"/>
</dbReference>
<dbReference type="SUPFAM" id="SSF52540">
    <property type="entry name" value="P-loop containing nucleoside triphosphate hydrolases"/>
    <property type="match status" value="2"/>
</dbReference>
<feature type="domain" description="AAA+ ATPase" evidence="5">
    <location>
        <begin position="444"/>
        <end position="595"/>
    </location>
</feature>
<dbReference type="GO" id="GO:0005524">
    <property type="term" value="F:ATP binding"/>
    <property type="evidence" value="ECO:0007669"/>
    <property type="project" value="UniProtKB-KW"/>
</dbReference>
<feature type="domain" description="AAA+ ATPase" evidence="5">
    <location>
        <begin position="38"/>
        <end position="152"/>
    </location>
</feature>
<proteinExistence type="predicted"/>
<keyword evidence="3" id="KW-0143">Chaperone</keyword>
<dbReference type="InterPro" id="IPR019489">
    <property type="entry name" value="Clp_ATPase_C"/>
</dbReference>
<protein>
    <recommendedName>
        <fullName evidence="8">AAA+ ATPase domain-containing protein</fullName>
    </recommendedName>
</protein>
<name>A0A0F9W7Y2_9ZZZZ</name>
<evidence type="ECO:0000259" key="6">
    <source>
        <dbReference type="SMART" id="SM01086"/>
    </source>
</evidence>
<organism evidence="7">
    <name type="scientific">marine sediment metagenome</name>
    <dbReference type="NCBI Taxonomy" id="412755"/>
    <lineage>
        <taxon>unclassified sequences</taxon>
        <taxon>metagenomes</taxon>
        <taxon>ecological metagenomes</taxon>
    </lineage>
</organism>
<dbReference type="Pfam" id="PF07724">
    <property type="entry name" value="AAA_2"/>
    <property type="match status" value="1"/>
</dbReference>
<gene>
    <name evidence="7" type="ORF">LCGC14_0043310</name>
</gene>
<dbReference type="Pfam" id="PF10431">
    <property type="entry name" value="ClpB_D2-small"/>
    <property type="match status" value="1"/>
</dbReference>
<reference evidence="7" key="1">
    <citation type="journal article" date="2015" name="Nature">
        <title>Complex archaea that bridge the gap between prokaryotes and eukaryotes.</title>
        <authorList>
            <person name="Spang A."/>
            <person name="Saw J.H."/>
            <person name="Jorgensen S.L."/>
            <person name="Zaremba-Niedzwiedzka K."/>
            <person name="Martijn J."/>
            <person name="Lind A.E."/>
            <person name="van Eijk R."/>
            <person name="Schleper C."/>
            <person name="Guy L."/>
            <person name="Ettema T.J."/>
        </authorList>
    </citation>
    <scope>NUCLEOTIDE SEQUENCE</scope>
</reference>
<evidence type="ECO:0000256" key="3">
    <source>
        <dbReference type="ARBA" id="ARBA00023186"/>
    </source>
</evidence>
<dbReference type="GO" id="GO:0034605">
    <property type="term" value="P:cellular response to heat"/>
    <property type="evidence" value="ECO:0007669"/>
    <property type="project" value="TreeGrafter"/>
</dbReference>